<comment type="caution">
    <text evidence="2">The sequence shown here is derived from an EMBL/GenBank/DDBJ whole genome shotgun (WGS) entry which is preliminary data.</text>
</comment>
<feature type="transmembrane region" description="Helical" evidence="1">
    <location>
        <begin position="506"/>
        <end position="526"/>
    </location>
</feature>
<keyword evidence="1" id="KW-0812">Transmembrane</keyword>
<keyword evidence="1" id="KW-0472">Membrane</keyword>
<feature type="transmembrane region" description="Helical" evidence="1">
    <location>
        <begin position="546"/>
        <end position="565"/>
    </location>
</feature>
<reference evidence="3" key="1">
    <citation type="submission" date="2018-02" db="EMBL/GenBank/DDBJ databases">
        <authorList>
            <person name="Moore K."/>
            <person name="Momper L."/>
        </authorList>
    </citation>
    <scope>NUCLEOTIDE SEQUENCE [LARGE SCALE GENOMIC DNA]</scope>
    <source>
        <strain evidence="3">ULC18</strain>
    </source>
</reference>
<feature type="transmembrane region" description="Helical" evidence="1">
    <location>
        <begin position="571"/>
        <end position="593"/>
    </location>
</feature>
<sequence>MVTLTTSPQPLWAAIAQPDRFPLTLELLQERLKTPLQSDGVRILDLSRLTIDLRPENAAFRDQFYSLVQGQLQRPGSPVGLDLSYSQIQGEFKISQLGLRAPLYGQSLSPIFTPAEQTQLQRDRRLLSRLSTLSQSLLSTSDAGTPPTPLQITVFRGPLKLIQTRFTGLADFTNTFFLNRVEAQSVQFAQLSDWSQARLSQNASFAGATFEREARFRSSIFFAKTEFTQSQWRGAVNFQNSEFQATANFNQALFQQPTNFMRVQWLGNADFAQAHWQDQAIFTKDTFNQSFFLTDAVFEKTVLFREAQFNRPVNLRGASILDRAEFGYTGFAKGAYLNVPGLRFDSDRAKIIGNPGQISRVLSVPTLQGNENLLRELVRNFRRLEQIPDANQLEYMRERLRLRELRQQLVGININTAPVAQLVNVGFSKTQAEAIAQRRTLQPFRSTADLLIVGSVDLATYINVRDRIIAKEAAAPSLEALNRLSAGLSWLGLSQLLLLTRYGTDFWLIFGVGLVASAYFGVLFWLVDRWRRVTPKPILPTLSETVWVLTLFSALSLWGLISIFRAADRPWLTIASIGALIIPVPALLTIRLYKTGRYHPLMDVSYFTEEGSLRQLRILIGRLPTIPRFEMFRERYIPLLWDRRWSWLNYFDFSLNNFLKFGFNDIRLRDEHLPGLITAIVWYQWSLGILYIALLLWTLSRTIPGLNLLIYFK</sequence>
<name>A0A2T1E3R8_9CYAN</name>
<evidence type="ECO:0000313" key="2">
    <source>
        <dbReference type="EMBL" id="PSB27368.1"/>
    </source>
</evidence>
<dbReference type="EMBL" id="PVWK01000094">
    <property type="protein sequence ID" value="PSB27368.1"/>
    <property type="molecule type" value="Genomic_DNA"/>
</dbReference>
<dbReference type="Pfam" id="PF12836">
    <property type="entry name" value="HHH_3"/>
    <property type="match status" value="1"/>
</dbReference>
<dbReference type="Proteomes" id="UP000239576">
    <property type="component" value="Unassembled WGS sequence"/>
</dbReference>
<dbReference type="AlphaFoldDB" id="A0A2T1E3R8"/>
<keyword evidence="3" id="KW-1185">Reference proteome</keyword>
<dbReference type="InterPro" id="IPR010994">
    <property type="entry name" value="RuvA_2-like"/>
</dbReference>
<dbReference type="SUPFAM" id="SSF47781">
    <property type="entry name" value="RuvA domain 2-like"/>
    <property type="match status" value="1"/>
</dbReference>
<keyword evidence="1" id="KW-1133">Transmembrane helix</keyword>
<protein>
    <submittedName>
        <fullName evidence="2">Low-complexity protein</fullName>
    </submittedName>
</protein>
<feature type="transmembrane region" description="Helical" evidence="1">
    <location>
        <begin position="676"/>
        <end position="699"/>
    </location>
</feature>
<evidence type="ECO:0000313" key="3">
    <source>
        <dbReference type="Proteomes" id="UP000239576"/>
    </source>
</evidence>
<gene>
    <name evidence="2" type="ORF">C7B82_16620</name>
</gene>
<proteinExistence type="predicted"/>
<dbReference type="OrthoDB" id="499638at2"/>
<evidence type="ECO:0000256" key="1">
    <source>
        <dbReference type="SAM" id="Phobius"/>
    </source>
</evidence>
<reference evidence="2 3" key="2">
    <citation type="submission" date="2018-03" db="EMBL/GenBank/DDBJ databases">
        <title>The ancient ancestry and fast evolution of plastids.</title>
        <authorList>
            <person name="Moore K.R."/>
            <person name="Magnabosco C."/>
            <person name="Momper L."/>
            <person name="Gold D.A."/>
            <person name="Bosak T."/>
            <person name="Fournier G.P."/>
        </authorList>
    </citation>
    <scope>NUCLEOTIDE SEQUENCE [LARGE SCALE GENOMIC DNA]</scope>
    <source>
        <strain evidence="2 3">ULC18</strain>
    </source>
</reference>
<accession>A0A2T1E3R8</accession>
<organism evidence="2 3">
    <name type="scientific">Stenomitos frigidus ULC18</name>
    <dbReference type="NCBI Taxonomy" id="2107698"/>
    <lineage>
        <taxon>Bacteria</taxon>
        <taxon>Bacillati</taxon>
        <taxon>Cyanobacteriota</taxon>
        <taxon>Cyanophyceae</taxon>
        <taxon>Leptolyngbyales</taxon>
        <taxon>Leptolyngbyaceae</taxon>
        <taxon>Stenomitos</taxon>
    </lineage>
</organism>